<accession>A0A1B7VW25</accession>
<feature type="domain" description="Polysaccharide chain length determinant N-terminal" evidence="12">
    <location>
        <begin position="22"/>
        <end position="116"/>
    </location>
</feature>
<gene>
    <name evidence="13" type="ORF">AN481_11675</name>
</gene>
<evidence type="ECO:0000256" key="1">
    <source>
        <dbReference type="ARBA" id="ARBA00004651"/>
    </source>
</evidence>
<keyword evidence="5" id="KW-0547">Nucleotide-binding</keyword>
<comment type="subcellular location">
    <subcellularLocation>
        <location evidence="1">Cell membrane</location>
        <topology evidence="1">Multi-pass membrane protein</topology>
    </subcellularLocation>
</comment>
<evidence type="ECO:0000256" key="10">
    <source>
        <dbReference type="SAM" id="Phobius"/>
    </source>
</evidence>
<organism evidence="13 14">
    <name type="scientific">Aphanizomenon flos-aquae LD13</name>
    <dbReference type="NCBI Taxonomy" id="1710894"/>
    <lineage>
        <taxon>Bacteria</taxon>
        <taxon>Bacillati</taxon>
        <taxon>Cyanobacteriota</taxon>
        <taxon>Cyanophyceae</taxon>
        <taxon>Nostocales</taxon>
        <taxon>Aphanizomenonaceae</taxon>
        <taxon>Aphanizomenon</taxon>
    </lineage>
</organism>
<name>A0A1B7VW25_APHFL</name>
<dbReference type="GO" id="GO:0005886">
    <property type="term" value="C:plasma membrane"/>
    <property type="evidence" value="ECO:0007669"/>
    <property type="project" value="UniProtKB-SubCell"/>
</dbReference>
<feature type="coiled-coil region" evidence="9">
    <location>
        <begin position="372"/>
        <end position="420"/>
    </location>
</feature>
<evidence type="ECO:0000256" key="3">
    <source>
        <dbReference type="ARBA" id="ARBA00022475"/>
    </source>
</evidence>
<evidence type="ECO:0000256" key="9">
    <source>
        <dbReference type="SAM" id="Coils"/>
    </source>
</evidence>
<keyword evidence="7 10" id="KW-1133">Transmembrane helix</keyword>
<comment type="caution">
    <text evidence="13">The sequence shown here is derived from an EMBL/GenBank/DDBJ whole genome shotgun (WGS) entry which is preliminary data.</text>
</comment>
<dbReference type="EMBL" id="LJOY01000036">
    <property type="protein sequence ID" value="OBQ25120.1"/>
    <property type="molecule type" value="Genomic_DNA"/>
</dbReference>
<dbReference type="Proteomes" id="UP000092382">
    <property type="component" value="Unassembled WGS sequence"/>
</dbReference>
<dbReference type="GO" id="GO:0004713">
    <property type="term" value="F:protein tyrosine kinase activity"/>
    <property type="evidence" value="ECO:0007669"/>
    <property type="project" value="TreeGrafter"/>
</dbReference>
<dbReference type="Pfam" id="PF01656">
    <property type="entry name" value="CbiA"/>
    <property type="match status" value="1"/>
</dbReference>
<comment type="similarity">
    <text evidence="2">Belongs to the CpsC/CapA family.</text>
</comment>
<feature type="transmembrane region" description="Helical" evidence="10">
    <location>
        <begin position="36"/>
        <end position="54"/>
    </location>
</feature>
<dbReference type="STRING" id="1803587.GCA_001593825_00695"/>
<evidence type="ECO:0000256" key="8">
    <source>
        <dbReference type="ARBA" id="ARBA00023136"/>
    </source>
</evidence>
<dbReference type="CDD" id="cd05387">
    <property type="entry name" value="BY-kinase"/>
    <property type="match status" value="1"/>
</dbReference>
<keyword evidence="6" id="KW-0067">ATP-binding</keyword>
<keyword evidence="3" id="KW-1003">Cell membrane</keyword>
<dbReference type="InterPro" id="IPR050445">
    <property type="entry name" value="Bact_polysacc_biosynth/exp"/>
</dbReference>
<dbReference type="InterPro" id="IPR005702">
    <property type="entry name" value="Wzc-like_C"/>
</dbReference>
<proteinExistence type="inferred from homology"/>
<evidence type="ECO:0000256" key="6">
    <source>
        <dbReference type="ARBA" id="ARBA00022840"/>
    </source>
</evidence>
<keyword evidence="4 10" id="KW-0812">Transmembrane</keyword>
<evidence type="ECO:0000313" key="14">
    <source>
        <dbReference type="Proteomes" id="UP000092382"/>
    </source>
</evidence>
<feature type="domain" description="CobQ/CobB/MinD/ParA nucleotide binding" evidence="11">
    <location>
        <begin position="567"/>
        <end position="730"/>
    </location>
</feature>
<reference evidence="13 14" key="1">
    <citation type="submission" date="2015-09" db="EMBL/GenBank/DDBJ databases">
        <title>Whole genome shotgun sequence assembly of Aphanizomenon flos-aquae UKL13.</title>
        <authorList>
            <person name="Driscoll C."/>
        </authorList>
    </citation>
    <scope>NUCLEOTIDE SEQUENCE [LARGE SCALE GENOMIC DNA]</scope>
    <source>
        <strain evidence="13">MDT13</strain>
    </source>
</reference>
<dbReference type="PANTHER" id="PTHR32309:SF13">
    <property type="entry name" value="FERRIC ENTEROBACTIN TRANSPORT PROTEIN FEPE"/>
    <property type="match status" value="1"/>
</dbReference>
<sequence>MIVTTNVIKLKKMLTSSRYNIIDIKKIVPIAIYHRWFILGVSFTVMSVTSLLAITTKPTYQSYMQILVSYNSSESSSISGIEKSAKDLSKLQLSTIDYSSQLKLMSSDKLLQKAVNLLHANYPQMMVKDIYNHSQMVNNSSFAITQLPVESGVSKNLSQIFLFSFTDKDPLKTKRVLQALEKVYKDYNADQKNQRISQGLAFVNRHLSQVQEDILKAEKNLENFRKQNNFIDPVLESKLSIQSLANIQKQRQITRAQLQDVEAQYNSLEREIAFSNQKQTNINDSLKSRQYQGLITELEQVEKELKQARTIYTEKYPIIEQLKQKEQIIKTLLQEQRQNKAIIIDNKSQLSIETNPKLQKDLTQLKIMRSGLIAHDNDLEKSEQKIRSLLNKYPSLITDYKSLVANVEIYRKTLQELRQVQNSLGVKIAQEGFNWQILEEPALGIHIGNLRWLLIIVGIMIGPVLGLAAALIWEKFNHTIFYTQDLQNITNVQLLGSVPRLEKTPNSWINRLQSMVRNKSKKIDISHQGMIKNLPNHEALDIIYQNIQILNSSLSLKSLMLTSALPGEGKTTLALGLGASAARMHQRVLIIDANLRSPNLHKTLGLTNDWGLSLLLVDDINTSFHTYIQPIHPAIDILTAGPIPEDAVNLLSSERMQELMNLFVQNYDLVLIDAPSVLDTVDGRIVASLCNGIVIVGRIGKVTPHKLMEATEILKKLNLIGIVGNEVYNSPQILTS</sequence>
<evidence type="ECO:0000256" key="5">
    <source>
        <dbReference type="ARBA" id="ARBA00022741"/>
    </source>
</evidence>
<dbReference type="Gene3D" id="3.40.50.300">
    <property type="entry name" value="P-loop containing nucleotide triphosphate hydrolases"/>
    <property type="match status" value="1"/>
</dbReference>
<evidence type="ECO:0000313" key="13">
    <source>
        <dbReference type="EMBL" id="OBQ25120.1"/>
    </source>
</evidence>
<dbReference type="PANTHER" id="PTHR32309">
    <property type="entry name" value="TYROSINE-PROTEIN KINASE"/>
    <property type="match status" value="1"/>
</dbReference>
<evidence type="ECO:0000256" key="2">
    <source>
        <dbReference type="ARBA" id="ARBA00006683"/>
    </source>
</evidence>
<dbReference type="InterPro" id="IPR002586">
    <property type="entry name" value="CobQ/CobB/MinD/ParA_Nub-bd_dom"/>
</dbReference>
<evidence type="ECO:0000259" key="11">
    <source>
        <dbReference type="Pfam" id="PF01656"/>
    </source>
</evidence>
<protein>
    <submittedName>
        <fullName evidence="13">Chain-length determining protein</fullName>
    </submittedName>
</protein>
<dbReference type="AlphaFoldDB" id="A0A1B7VW25"/>
<dbReference type="InterPro" id="IPR027417">
    <property type="entry name" value="P-loop_NTPase"/>
</dbReference>
<dbReference type="Pfam" id="PF02706">
    <property type="entry name" value="Wzz"/>
    <property type="match status" value="1"/>
</dbReference>
<feature type="coiled-coil region" evidence="9">
    <location>
        <begin position="200"/>
        <end position="339"/>
    </location>
</feature>
<evidence type="ECO:0000259" key="12">
    <source>
        <dbReference type="Pfam" id="PF02706"/>
    </source>
</evidence>
<evidence type="ECO:0000256" key="7">
    <source>
        <dbReference type="ARBA" id="ARBA00022989"/>
    </source>
</evidence>
<dbReference type="SUPFAM" id="SSF52540">
    <property type="entry name" value="P-loop containing nucleoside triphosphate hydrolases"/>
    <property type="match status" value="1"/>
</dbReference>
<keyword evidence="9" id="KW-0175">Coiled coil</keyword>
<dbReference type="InterPro" id="IPR003856">
    <property type="entry name" value="LPS_length_determ_N"/>
</dbReference>
<dbReference type="PATRIC" id="fig|1710894.3.peg.60"/>
<evidence type="ECO:0000256" key="4">
    <source>
        <dbReference type="ARBA" id="ARBA00022692"/>
    </source>
</evidence>
<keyword evidence="8 10" id="KW-0472">Membrane</keyword>
<feature type="transmembrane region" description="Helical" evidence="10">
    <location>
        <begin position="452"/>
        <end position="473"/>
    </location>
</feature>